<evidence type="ECO:0000259" key="3">
    <source>
        <dbReference type="PROSITE" id="PS51192"/>
    </source>
</evidence>
<dbReference type="PANTHER" id="PTHR41313:SF1">
    <property type="entry name" value="DNA METHYLASE ADENINE-SPECIFIC DOMAIN-CONTAINING PROTEIN"/>
    <property type="match status" value="1"/>
</dbReference>
<feature type="compositionally biased region" description="Basic and acidic residues" evidence="2">
    <location>
        <begin position="1349"/>
        <end position="1375"/>
    </location>
</feature>
<accession>A0A4Y5QLJ1</accession>
<dbReference type="EMBL" id="MK251153">
    <property type="protein sequence ID" value="QCX35282.1"/>
    <property type="molecule type" value="Genomic_DNA"/>
</dbReference>
<keyword evidence="1" id="KW-0175">Coiled coil</keyword>
<evidence type="ECO:0000259" key="4">
    <source>
        <dbReference type="PROSITE" id="PS51194"/>
    </source>
</evidence>
<dbReference type="PROSITE" id="PS51194">
    <property type="entry name" value="HELICASE_CTER"/>
    <property type="match status" value="1"/>
</dbReference>
<dbReference type="Pfam" id="PF00271">
    <property type="entry name" value="Helicase_C"/>
    <property type="match status" value="1"/>
</dbReference>
<dbReference type="SMART" id="SM00490">
    <property type="entry name" value="HELICc"/>
    <property type="match status" value="1"/>
</dbReference>
<feature type="coiled-coil region" evidence="1">
    <location>
        <begin position="1274"/>
        <end position="1308"/>
    </location>
</feature>
<feature type="coiled-coil region" evidence="1">
    <location>
        <begin position="677"/>
        <end position="707"/>
    </location>
</feature>
<dbReference type="PROSITE" id="PS51192">
    <property type="entry name" value="HELICASE_ATP_BIND_1"/>
    <property type="match status" value="1"/>
</dbReference>
<evidence type="ECO:0000313" key="7">
    <source>
        <dbReference type="EMBL" id="QCX35305.1"/>
    </source>
</evidence>
<name>A0A4Y5QLJ1_ENTFC</name>
<feature type="domain" description="Helicase C-terminal" evidence="4">
    <location>
        <begin position="944"/>
        <end position="1122"/>
    </location>
</feature>
<dbReference type="SUPFAM" id="SSF52540">
    <property type="entry name" value="P-loop containing nucleoside triphosphate hydrolases"/>
    <property type="match status" value="2"/>
</dbReference>
<dbReference type="InterPro" id="IPR027417">
    <property type="entry name" value="P-loop_NTPase"/>
</dbReference>
<sequence length="1375" mass="158012">MMEQEIELFTKPEEVIQWIQKSGLSFDFSVEDAEILLGYLEGHDYTIGQDSRYTVCVNDDEHLNLYEALNRAIHNIKAEMRDFERISEDEERSAEVIPADPDVRNFTYTIFDGKLYFRENSEMIRQEVTQSLKERIRFLHEIRQITRELIDIQMEGCSEEELAAKQKELNSKYDAFIEQYGHITSKANKTAFRDDSDYPLLCSLEEVNEDGEVKKADMFYKQTIKAKIMNERVETAVEALNVSVNEYGAVNIPNMLSIYEPDISTVREQVAKENGERPEEVRFSQDLEVDLKRALLVEELEGLIYLNPESYNENNPNAGWETADEYLSGNVRNKLRLAKAMVKENPQFAINVEALEKVQPVDIEASDIDVRIGSTWIEPIDYEEFVYDLLNTPRRARAVRSQWYNSGIQVHLNKLSMEWFIENKSMDKHSVAATKTYGTSRMDAYSIFEETLNLKTVTVRDRVEDGDGKYHYVVNKNETMLAREKQNQMKEKFKEWLFRDPERRQKYVEYYNETFNNIRLREYDGSHLQFPGMNPEIELKLHQKNAVARILLGGNTLLAHCVGAGKSFEMMAACMEQKRLGLANKTILVVPKPLIGQTASEFLRLYPSANILVATERDFEKSRRKQFVSRIATGDYDAIIMSHSQFEKIPISAERKERMLNQQIDEITYAIDETKSKNGERWTVKQMESQKKKLEEQLKKLSDESRKDDLITFEEMGVDSIMVDEAHTFKNLAIFSKMNNVSGISSNGAQKSTDMQLKCQYLSEINNGRGIVFATGTPISNTMCEMYVMQLYLQKEALEEMGIYHFDSWAANFGEVTTALELTVEGSGFRFKSRFNKFTNLPELMNIFREVADVQTSDMLDLDVPDLRGGKPIIVESEPDWYVKQVMEDFVVRAERIRNGGIDPSEDNFLKITHEARLLGTDARLIDKDAPNNPDGKLNKVAENVWNEYEKARADSRIGCQLIFSDSGTPAPGKEFTVYDYLKESLIEYGIPEEEIAFIHDAKTDAQRDILFKEMRTGKRKVLIGSTDKCGTGVNVQTHLVAMHHVDCPWKPSSIEQREGRGIRQGNENSEIAVYRYVTKGTFDAYNWSLVENKQRFISQVMTSKAVSRTCEDIDEATLSYAEIKAVATGNPLIREKMELDNDVQRLKLLKSSYDNQRYGLQDNFMIRYPKLIKAAEEKLSCVKEDVKTRDAQLIESPDFAIKIGGATYTERADGGTQMLATISKAKTGETTSIGSFHRLELLVEKNFMGTNYMVLRGKTEYKAELSTSPVGSMIKLENLFNGLHENVEFLEKKIEQYHHDLMSSKEEYEKPFTYEKELQEKLARQFELNAQLDLENAKVADADLGGLDESKDSHDSNVAEREEDYRTNQDGKSR</sequence>
<organism evidence="6">
    <name type="scientific">Enterococcus faecium</name>
    <name type="common">Streptococcus faecium</name>
    <dbReference type="NCBI Taxonomy" id="1352"/>
    <lineage>
        <taxon>Bacteria</taxon>
        <taxon>Bacillati</taxon>
        <taxon>Bacillota</taxon>
        <taxon>Bacilli</taxon>
        <taxon>Lactobacillales</taxon>
        <taxon>Enterococcaceae</taxon>
        <taxon>Enterococcus</taxon>
    </lineage>
</organism>
<evidence type="ECO:0008006" key="8">
    <source>
        <dbReference type="Google" id="ProtNLM"/>
    </source>
</evidence>
<feature type="domain" description="Helicase ATP-binding" evidence="3">
    <location>
        <begin position="547"/>
        <end position="796"/>
    </location>
</feature>
<evidence type="ECO:0000256" key="1">
    <source>
        <dbReference type="SAM" id="Coils"/>
    </source>
</evidence>
<dbReference type="PANTHER" id="PTHR41313">
    <property type="entry name" value="ADENINE-SPECIFIC METHYLTRANSFERASE"/>
    <property type="match status" value="1"/>
</dbReference>
<dbReference type="EMBL" id="MK251152">
    <property type="protein sequence ID" value="QCX35260.1"/>
    <property type="molecule type" value="Genomic_DNA"/>
</dbReference>
<feature type="region of interest" description="Disordered" evidence="2">
    <location>
        <begin position="1343"/>
        <end position="1375"/>
    </location>
</feature>
<dbReference type="InterPro" id="IPR001650">
    <property type="entry name" value="Helicase_C-like"/>
</dbReference>
<reference evidence="6" key="1">
    <citation type="journal article" date="2019" name="J Glob Antimicrob Resist">
        <title>Detection of transferable oxazolidinone resistance determinants in Enterococcus faecalis and Enterococcus faecium of swine origin in Sichuan Province, China.</title>
        <authorList>
            <person name="Kang Z.Z."/>
            <person name="Lei C.W."/>
            <person name="Kong L.H."/>
            <person name="Wang Y.L."/>
            <person name="Ye X.L."/>
            <person name="Ma B.H."/>
            <person name="Wang X.C."/>
            <person name="Li C."/>
            <person name="Zhang Y."/>
            <person name="Wang H.N."/>
        </authorList>
    </citation>
    <scope>NUCLEOTIDE SEQUENCE</scope>
    <source>
        <strain evidence="5">SC1</strain>
        <strain evidence="6">SC18</strain>
        <strain evidence="7">YG1</strain>
    </source>
</reference>
<dbReference type="Gene3D" id="3.40.50.300">
    <property type="entry name" value="P-loop containing nucleotide triphosphate hydrolases"/>
    <property type="match status" value="2"/>
</dbReference>
<evidence type="ECO:0000313" key="5">
    <source>
        <dbReference type="EMBL" id="QCX35260.1"/>
    </source>
</evidence>
<protein>
    <recommendedName>
        <fullName evidence="8">Helicase</fullName>
    </recommendedName>
</protein>
<evidence type="ECO:0000313" key="6">
    <source>
        <dbReference type="EMBL" id="QCX35282.1"/>
    </source>
</evidence>
<dbReference type="InterPro" id="IPR014001">
    <property type="entry name" value="Helicase_ATP-bd"/>
</dbReference>
<proteinExistence type="predicted"/>
<dbReference type="EMBL" id="MK251154">
    <property type="protein sequence ID" value="QCX35305.1"/>
    <property type="molecule type" value="Genomic_DNA"/>
</dbReference>
<evidence type="ECO:0000256" key="2">
    <source>
        <dbReference type="SAM" id="MobiDB-lite"/>
    </source>
</evidence>
<dbReference type="SMART" id="SM00487">
    <property type="entry name" value="DEXDc"/>
    <property type="match status" value="1"/>
</dbReference>
<dbReference type="InterPro" id="IPR052933">
    <property type="entry name" value="DNA_Protect_Modify"/>
</dbReference>